<keyword evidence="4 11" id="KW-0812">Transmembrane</keyword>
<dbReference type="Proteomes" id="UP001595528">
    <property type="component" value="Unassembled WGS sequence"/>
</dbReference>
<feature type="transmembrane region" description="Helical" evidence="11">
    <location>
        <begin position="104"/>
        <end position="125"/>
    </location>
</feature>
<evidence type="ECO:0000256" key="1">
    <source>
        <dbReference type="ARBA" id="ARBA00004651"/>
    </source>
</evidence>
<keyword evidence="3" id="KW-1003">Cell membrane</keyword>
<feature type="compositionally biased region" description="Gly residues" evidence="10">
    <location>
        <begin position="878"/>
        <end position="900"/>
    </location>
</feature>
<protein>
    <submittedName>
        <fullName evidence="13">Cation:proton antiporter</fullName>
    </submittedName>
</protein>
<dbReference type="Gene3D" id="6.10.140.1330">
    <property type="match status" value="1"/>
</dbReference>
<keyword evidence="9" id="KW-0739">Sodium transport</keyword>
<feature type="transmembrane region" description="Helical" evidence="11">
    <location>
        <begin position="131"/>
        <end position="151"/>
    </location>
</feature>
<keyword evidence="8 11" id="KW-0472">Membrane</keyword>
<organism evidence="13 14">
    <name type="scientific">Marinibaculum pumilum</name>
    <dbReference type="NCBI Taxonomy" id="1766165"/>
    <lineage>
        <taxon>Bacteria</taxon>
        <taxon>Pseudomonadati</taxon>
        <taxon>Pseudomonadota</taxon>
        <taxon>Alphaproteobacteria</taxon>
        <taxon>Rhodospirillales</taxon>
        <taxon>Rhodospirillaceae</taxon>
        <taxon>Marinibaculum</taxon>
    </lineage>
</organism>
<evidence type="ECO:0000256" key="6">
    <source>
        <dbReference type="ARBA" id="ARBA00023053"/>
    </source>
</evidence>
<dbReference type="Pfam" id="PF00027">
    <property type="entry name" value="cNMP_binding"/>
    <property type="match status" value="1"/>
</dbReference>
<dbReference type="InterPro" id="IPR000595">
    <property type="entry name" value="cNMP-bd_dom"/>
</dbReference>
<comment type="caution">
    <text evidence="13">The sequence shown here is derived from an EMBL/GenBank/DDBJ whole genome shotgun (WGS) entry which is preliminary data.</text>
</comment>
<evidence type="ECO:0000259" key="12">
    <source>
        <dbReference type="PROSITE" id="PS50042"/>
    </source>
</evidence>
<dbReference type="PANTHER" id="PTHR10110:SF86">
    <property type="entry name" value="SODIUM_HYDROGEN EXCHANGER 7"/>
    <property type="match status" value="1"/>
</dbReference>
<evidence type="ECO:0000256" key="4">
    <source>
        <dbReference type="ARBA" id="ARBA00022692"/>
    </source>
</evidence>
<dbReference type="RefSeq" id="WP_379899248.1">
    <property type="nucleotide sequence ID" value="NZ_JBHRTR010000019.1"/>
</dbReference>
<dbReference type="InterPro" id="IPR014710">
    <property type="entry name" value="RmlC-like_jellyroll"/>
</dbReference>
<feature type="transmembrane region" description="Helical" evidence="11">
    <location>
        <begin position="326"/>
        <end position="353"/>
    </location>
</feature>
<dbReference type="Gene3D" id="2.60.120.10">
    <property type="entry name" value="Jelly Rolls"/>
    <property type="match status" value="1"/>
</dbReference>
<dbReference type="SUPFAM" id="SSF51206">
    <property type="entry name" value="cAMP-binding domain-like"/>
    <property type="match status" value="1"/>
</dbReference>
<dbReference type="InterPro" id="IPR018488">
    <property type="entry name" value="cNMP-bd_CS"/>
</dbReference>
<feature type="transmembrane region" description="Helical" evidence="11">
    <location>
        <begin position="6"/>
        <end position="26"/>
    </location>
</feature>
<proteinExistence type="predicted"/>
<reference evidence="14" key="1">
    <citation type="journal article" date="2019" name="Int. J. Syst. Evol. Microbiol.">
        <title>The Global Catalogue of Microorganisms (GCM) 10K type strain sequencing project: providing services to taxonomists for standard genome sequencing and annotation.</title>
        <authorList>
            <consortium name="The Broad Institute Genomics Platform"/>
            <consortium name="The Broad Institute Genome Sequencing Center for Infectious Disease"/>
            <person name="Wu L."/>
            <person name="Ma J."/>
        </authorList>
    </citation>
    <scope>NUCLEOTIDE SEQUENCE [LARGE SCALE GENOMIC DNA]</scope>
    <source>
        <strain evidence="14">KCTC 42964</strain>
    </source>
</reference>
<dbReference type="PANTHER" id="PTHR10110">
    <property type="entry name" value="SODIUM/HYDROGEN EXCHANGER"/>
    <property type="match status" value="1"/>
</dbReference>
<evidence type="ECO:0000256" key="3">
    <source>
        <dbReference type="ARBA" id="ARBA00022475"/>
    </source>
</evidence>
<evidence type="ECO:0000256" key="5">
    <source>
        <dbReference type="ARBA" id="ARBA00022989"/>
    </source>
</evidence>
<feature type="transmembrane region" description="Helical" evidence="11">
    <location>
        <begin position="171"/>
        <end position="190"/>
    </location>
</feature>
<dbReference type="InterPro" id="IPR006153">
    <property type="entry name" value="Cation/H_exchanger_TM"/>
</dbReference>
<feature type="transmembrane region" description="Helical" evidence="11">
    <location>
        <begin position="33"/>
        <end position="55"/>
    </location>
</feature>
<keyword evidence="2" id="KW-0813">Transport</keyword>
<evidence type="ECO:0000256" key="7">
    <source>
        <dbReference type="ARBA" id="ARBA00023065"/>
    </source>
</evidence>
<evidence type="ECO:0000313" key="14">
    <source>
        <dbReference type="Proteomes" id="UP001595528"/>
    </source>
</evidence>
<keyword evidence="14" id="KW-1185">Reference proteome</keyword>
<evidence type="ECO:0000256" key="2">
    <source>
        <dbReference type="ARBA" id="ARBA00022448"/>
    </source>
</evidence>
<evidence type="ECO:0000313" key="13">
    <source>
        <dbReference type="EMBL" id="MFC3227087.1"/>
    </source>
</evidence>
<keyword evidence="5 11" id="KW-1133">Transmembrane helix</keyword>
<dbReference type="PROSITE" id="PS00889">
    <property type="entry name" value="CNMP_BINDING_2"/>
    <property type="match status" value="1"/>
</dbReference>
<dbReference type="SMART" id="SM00100">
    <property type="entry name" value="cNMP"/>
    <property type="match status" value="1"/>
</dbReference>
<feature type="transmembrane region" description="Helical" evidence="11">
    <location>
        <begin position="365"/>
        <end position="385"/>
    </location>
</feature>
<feature type="transmembrane region" description="Helical" evidence="11">
    <location>
        <begin position="210"/>
        <end position="230"/>
    </location>
</feature>
<comment type="subcellular location">
    <subcellularLocation>
        <location evidence="1">Cell membrane</location>
        <topology evidence="1">Multi-pass membrane protein</topology>
    </subcellularLocation>
</comment>
<feature type="transmembrane region" description="Helical" evidence="11">
    <location>
        <begin position="260"/>
        <end position="277"/>
    </location>
</feature>
<feature type="region of interest" description="Disordered" evidence="10">
    <location>
        <begin position="824"/>
        <end position="913"/>
    </location>
</feature>
<dbReference type="CDD" id="cd00038">
    <property type="entry name" value="CAP_ED"/>
    <property type="match status" value="1"/>
</dbReference>
<keyword evidence="6" id="KW-0915">Sodium</keyword>
<evidence type="ECO:0000256" key="10">
    <source>
        <dbReference type="SAM" id="MobiDB-lite"/>
    </source>
</evidence>
<gene>
    <name evidence="13" type="ORF">ACFOGJ_07600</name>
</gene>
<keyword evidence="7" id="KW-0406">Ion transport</keyword>
<dbReference type="InterPro" id="IPR018422">
    <property type="entry name" value="Cation/H_exchanger_CPA1"/>
</dbReference>
<accession>A0ABV7KYL3</accession>
<feature type="compositionally biased region" description="Basic and acidic residues" evidence="10">
    <location>
        <begin position="824"/>
        <end position="833"/>
    </location>
</feature>
<evidence type="ECO:0000256" key="11">
    <source>
        <dbReference type="SAM" id="Phobius"/>
    </source>
</evidence>
<dbReference type="EMBL" id="JBHRTR010000019">
    <property type="protein sequence ID" value="MFC3227087.1"/>
    <property type="molecule type" value="Genomic_DNA"/>
</dbReference>
<feature type="domain" description="Cyclic nucleotide-binding" evidence="12">
    <location>
        <begin position="714"/>
        <end position="820"/>
    </location>
</feature>
<evidence type="ECO:0000256" key="8">
    <source>
        <dbReference type="ARBA" id="ARBA00023136"/>
    </source>
</evidence>
<name>A0ABV7KYL3_9PROT</name>
<feature type="transmembrane region" description="Helical" evidence="11">
    <location>
        <begin position="297"/>
        <end position="314"/>
    </location>
</feature>
<dbReference type="InterPro" id="IPR018490">
    <property type="entry name" value="cNMP-bd_dom_sf"/>
</dbReference>
<dbReference type="Pfam" id="PF00999">
    <property type="entry name" value="Na_H_Exchanger"/>
    <property type="match status" value="1"/>
</dbReference>
<feature type="transmembrane region" description="Helical" evidence="11">
    <location>
        <begin position="75"/>
        <end position="92"/>
    </location>
</feature>
<sequence length="913" mass="98021">MSEIVFVTLAIALLWLVVAFLQPLAGRLNLPPTIMFAGVGVAIGTAAVVLLSSPLATRLEDVLKPIVNQPVPSAVFLYTFLPILIFQATLSIELRRLLEDLAPILLLAVVAVLVSAAVIGFGLNWAFGVPLLAALLLGSIVATTDPAAVVAIFRDIGAPARLTRLVEGESLLNDAAAIALFSWLLTLLVYDYSFGLTADSLWPAARDFVIAFGGGLLLGSVGARAVALAFPLLRGSRAAEATLVLVAPYILYILGDRFLGVSGVVAVVVAGLVLGGLLRRRIPPGNWQHLLDMGEQVAFWAGSLVFLLAALLVARMLSDFDLRDVFMVLAVVVAALAARALVLFGLLPALSAIGLSQRVSHPYKLTILWGGLRGAVTLALALAVTENRFLDPEVKRFVAVTASGFVLFTLFVNGLSLRRLIRWLGVDRLSAVDQALRGQVVAIALADVRDGVARAGDRYGIPAEVTGAVTGRYAPRIEDAAHPGGLEAVLTERDRLALALIALASQERSLILSYHEQGALSPPVVERLSRHAERLIEGARTEGRLGYARTARRALEFSRGFRFANAVHRYLRIERPLNRQLAARFEVLLALRLALTELRHYLDARIVPLLGERIGDIVAEMLQYRETATLAALDALRLQYPDYADAREQSFLSQFALRQELEHYDALRAEGLLGPELHENLRRSSLAAARSERRQRLRLDLGLDTVSLIRQFPLLANLPDDRRARLARLLRPVFVPPGAHIMRAGERGRGMYFISSGAVEVRRPGQDEPVRLGRGDFVGEMALISGQPRSADAVALSYCRLLLLDAADFEAFLKANPEVRDEVEAVTREREAENLVQDGAGPGDPAPDGEAAGDESAPDRLAPAEGAEPEPSNAPQGVAGGSQDGGGQDSGGQEEGGPENGGRDGSSRGLQAG</sequence>
<dbReference type="PROSITE" id="PS50042">
    <property type="entry name" value="CNMP_BINDING_3"/>
    <property type="match status" value="1"/>
</dbReference>
<feature type="transmembrane region" description="Helical" evidence="11">
    <location>
        <begin position="397"/>
        <end position="415"/>
    </location>
</feature>
<evidence type="ECO:0000256" key="9">
    <source>
        <dbReference type="ARBA" id="ARBA00023201"/>
    </source>
</evidence>